<dbReference type="InterPro" id="IPR037925">
    <property type="entry name" value="FlgE/F/G-like"/>
</dbReference>
<dbReference type="Proteomes" id="UP000217065">
    <property type="component" value="Unassembled WGS sequence"/>
</dbReference>
<sequence>MIQLYTATSSLKQLTQKMDTIAHNMSNLDTTAYKRQDALFTDALNNAMTMQAGRYEAGRVTPNGIRIGNGAVHMGTTSLSEQGSLKTTNRQYDMALMQKGVYFSVASGGETYYTRSGSLDVVYNQADDQNYLLTSNGDRVLDASGQPIRFDTDLDSIQITDQGQIIGRYKNLAKPATVFNLDLTRIDRPSTLTESGGSRFAFTGNVQQMIADGSFERLNGTARTGLVQQGALELSNVDLTTETTEMIATQRLIQSTSRAISFADDMRGLINTINK</sequence>
<dbReference type="InterPro" id="IPR020013">
    <property type="entry name" value="Flagellar_FlgE/F/G"/>
</dbReference>
<evidence type="ECO:0000259" key="3">
    <source>
        <dbReference type="Pfam" id="PF00460"/>
    </source>
</evidence>
<comment type="subcellular location">
    <subcellularLocation>
        <location evidence="2">Bacterial flagellum basal body</location>
    </subcellularLocation>
</comment>
<evidence type="ECO:0000256" key="2">
    <source>
        <dbReference type="RuleBase" id="RU362116"/>
    </source>
</evidence>
<keyword evidence="7" id="KW-1185">Reference proteome</keyword>
<evidence type="ECO:0000259" key="4">
    <source>
        <dbReference type="Pfam" id="PF06429"/>
    </source>
</evidence>
<name>A0A264W499_9BACL</name>
<comment type="caution">
    <text evidence="6">The sequence shown here is derived from an EMBL/GenBank/DDBJ whole genome shotgun (WGS) entry which is preliminary data.</text>
</comment>
<dbReference type="GO" id="GO:0071978">
    <property type="term" value="P:bacterial-type flagellum-dependent swarming motility"/>
    <property type="evidence" value="ECO:0007669"/>
    <property type="project" value="TreeGrafter"/>
</dbReference>
<organism evidence="6 7">
    <name type="scientific">Tetzosporium hominis</name>
    <dbReference type="NCBI Taxonomy" id="2020506"/>
    <lineage>
        <taxon>Bacteria</taxon>
        <taxon>Bacillati</taxon>
        <taxon>Bacillota</taxon>
        <taxon>Bacilli</taxon>
        <taxon>Bacillales</taxon>
        <taxon>Caryophanaceae</taxon>
        <taxon>Tetzosporium</taxon>
    </lineage>
</organism>
<gene>
    <name evidence="6" type="ORF">CF394_06495</name>
</gene>
<reference evidence="6 7" key="1">
    <citation type="submission" date="2017-07" db="EMBL/GenBank/DDBJ databases">
        <title>Tetzosporium hominis gen.nov. sp.nov.</title>
        <authorList>
            <person name="Tetz G."/>
            <person name="Tetz V."/>
        </authorList>
    </citation>
    <scope>NUCLEOTIDE SEQUENCE [LARGE SCALE GENOMIC DNA]</scope>
    <source>
        <strain evidence="6 7">VT-49</strain>
    </source>
</reference>
<keyword evidence="2" id="KW-0975">Bacterial flagellum</keyword>
<dbReference type="InterPro" id="IPR001444">
    <property type="entry name" value="Flag_bb_rod_N"/>
</dbReference>
<dbReference type="InterPro" id="IPR010930">
    <property type="entry name" value="Flg_bb/hook_C_dom"/>
</dbReference>
<dbReference type="NCBIfam" id="TIGR03506">
    <property type="entry name" value="FlgEFG_subfam"/>
    <property type="match status" value="1"/>
</dbReference>
<dbReference type="PANTHER" id="PTHR30435:SF19">
    <property type="entry name" value="FLAGELLAR BASAL-BODY ROD PROTEIN FLGG"/>
    <property type="match status" value="1"/>
</dbReference>
<dbReference type="Pfam" id="PF22692">
    <property type="entry name" value="LlgE_F_G_D1"/>
    <property type="match status" value="1"/>
</dbReference>
<dbReference type="PANTHER" id="PTHR30435">
    <property type="entry name" value="FLAGELLAR PROTEIN"/>
    <property type="match status" value="1"/>
</dbReference>
<comment type="similarity">
    <text evidence="1 2">Belongs to the flagella basal body rod proteins family.</text>
</comment>
<dbReference type="Pfam" id="PF06429">
    <property type="entry name" value="Flg_bbr_C"/>
    <property type="match status" value="1"/>
</dbReference>
<dbReference type="InterPro" id="IPR053967">
    <property type="entry name" value="LlgE_F_G-like_D1"/>
</dbReference>
<feature type="domain" description="Flagellar hook protein FlgE/F/G-like D1" evidence="5">
    <location>
        <begin position="102"/>
        <end position="165"/>
    </location>
</feature>
<accession>A0A264W499</accession>
<protein>
    <submittedName>
        <fullName evidence="6">Uncharacterized protein</fullName>
    </submittedName>
</protein>
<evidence type="ECO:0000313" key="7">
    <source>
        <dbReference type="Proteomes" id="UP000217065"/>
    </source>
</evidence>
<feature type="domain" description="Flagellar basal body rod protein N-terminal" evidence="3">
    <location>
        <begin position="4"/>
        <end position="34"/>
    </location>
</feature>
<evidence type="ECO:0000256" key="1">
    <source>
        <dbReference type="ARBA" id="ARBA00009677"/>
    </source>
</evidence>
<dbReference type="GO" id="GO:0009425">
    <property type="term" value="C:bacterial-type flagellum basal body"/>
    <property type="evidence" value="ECO:0007669"/>
    <property type="project" value="UniProtKB-SubCell"/>
</dbReference>
<evidence type="ECO:0000259" key="5">
    <source>
        <dbReference type="Pfam" id="PF22692"/>
    </source>
</evidence>
<evidence type="ECO:0000313" key="6">
    <source>
        <dbReference type="EMBL" id="OZS78402.1"/>
    </source>
</evidence>
<dbReference type="SUPFAM" id="SSF117143">
    <property type="entry name" value="Flagellar hook protein flgE"/>
    <property type="match status" value="1"/>
</dbReference>
<dbReference type="OrthoDB" id="9804559at2"/>
<dbReference type="RefSeq" id="WP_094942422.1">
    <property type="nucleotide sequence ID" value="NZ_NOKQ01000196.1"/>
</dbReference>
<feature type="domain" description="Flagellar basal-body/hook protein C-terminal" evidence="4">
    <location>
        <begin position="228"/>
        <end position="272"/>
    </location>
</feature>
<proteinExistence type="inferred from homology"/>
<dbReference type="AlphaFoldDB" id="A0A264W499"/>
<dbReference type="Pfam" id="PF00460">
    <property type="entry name" value="Flg_bb_rod"/>
    <property type="match status" value="1"/>
</dbReference>
<dbReference type="EMBL" id="NOKQ01000196">
    <property type="protein sequence ID" value="OZS78402.1"/>
    <property type="molecule type" value="Genomic_DNA"/>
</dbReference>